<dbReference type="Proteomes" id="UP000053097">
    <property type="component" value="Unassembled WGS sequence"/>
</dbReference>
<dbReference type="STRING" id="2015173.A0A026X100"/>
<dbReference type="GO" id="GO:0000055">
    <property type="term" value="P:ribosomal large subunit export from nucleus"/>
    <property type="evidence" value="ECO:0007669"/>
    <property type="project" value="TreeGrafter"/>
</dbReference>
<feature type="compositionally biased region" description="Acidic residues" evidence="3">
    <location>
        <begin position="2460"/>
        <end position="2475"/>
    </location>
</feature>
<dbReference type="OrthoDB" id="422220at2759"/>
<dbReference type="Pfam" id="PF07728">
    <property type="entry name" value="AAA_5"/>
    <property type="match status" value="1"/>
</dbReference>
<accession>A0A026X100</accession>
<dbReference type="Gene3D" id="3.40.50.410">
    <property type="entry name" value="von Willebrand factor, type A domain"/>
    <property type="match status" value="1"/>
</dbReference>
<dbReference type="GO" id="GO:0016887">
    <property type="term" value="F:ATP hydrolysis activity"/>
    <property type="evidence" value="ECO:0007669"/>
    <property type="project" value="InterPro"/>
</dbReference>
<reference evidence="5 6" key="1">
    <citation type="journal article" date="2014" name="Curr. Biol.">
        <title>The genome of the clonal raider ant Cerapachys biroi.</title>
        <authorList>
            <person name="Oxley P.R."/>
            <person name="Ji L."/>
            <person name="Fetter-Pruneda I."/>
            <person name="McKenzie S.K."/>
            <person name="Li C."/>
            <person name="Hu H."/>
            <person name="Zhang G."/>
            <person name="Kronauer D.J."/>
        </authorList>
    </citation>
    <scope>NUCLEOTIDE SEQUENCE [LARGE SCALE GENOMIC DNA]</scope>
</reference>
<dbReference type="GO" id="GO:0030687">
    <property type="term" value="C:preribosome, large subunit precursor"/>
    <property type="evidence" value="ECO:0007669"/>
    <property type="project" value="TreeGrafter"/>
</dbReference>
<feature type="compositionally biased region" description="Basic and acidic residues" evidence="3">
    <location>
        <begin position="2702"/>
        <end position="2734"/>
    </location>
</feature>
<evidence type="ECO:0000313" key="5">
    <source>
        <dbReference type="EMBL" id="EZA61758.1"/>
    </source>
</evidence>
<dbReference type="OMA" id="MERCRGY"/>
<protein>
    <submittedName>
        <fullName evidence="5">Midasin</fullName>
    </submittedName>
</protein>
<proteinExistence type="predicted"/>
<sequence length="3156" mass="361830">MSDFARVIGRLRDHLEIHIRPTSITLIFTADIPGDIPLTRPGDNPDGYFSGNEISRRLRTSAPLDYAGFLKYESDFIVGHEKGRPGTDYNRHLEQLLNRVTSLVITSLRTKLTENLEQVSKLHEDLEQVRRLFDENVAGIIMDVQLNQFLNKINKLSELVSKMKLCEPCHESELLDIESDLKKLSDLVKQDKCLNAGGKFEWVDSVLVKCLQDGTWLLIDQVNLCSPAVLDRLNGLLEPNGVLTIGERGVNGEGNVVTIKPHKNFRLFLTMDPRYGEISRAMRNRGVEIYMLGAKENIDYDAIDLQSLLFNAGIARSAQRAALLDIYKRVSTEIVTVDRLGAVDLLHTAFLVKQRTLRGFPTGQSIRDACIDVYVKTRPMSDRVFKEERLIALIDEAIEQHVARDEQQASMIDLDAATWSVSNLQKNLRLTIIRQQGLLLNAAVKIHVSRSKLGSGSSGRDIATTKLLNDFCNLEENEEFALVIDIVDALPHLLLNFFEQSSQGDVQLRKRWISKMLRQNAIFGNFERKIELMAKVIASFRFRNSPLPWNLWQLVGRKITCHENDSVCSDANKLLLLLYAYNMVLNNDVIPTENEILEDKNIMSVKQYSAIIHKGTLFSRLKNQPLITYFVEFIERASSCIGAILQVYDVTANSEEYVELRKDLMWYARFVQLGEMTLINKSEKSKDVFINLEQISLLLRVHYKWLLKFLRRLFTIVERSSRDAIPLEVGRLVDLVDDLNGQLGSVYDPIKKISKRIKKHLTLPPPHSSETCMNVHSGLRRITQKLDARDKSGNILREEWRIVAVQLDDALAMRHRAISLWREIHSGSPIDTTTWQTILEMEQLCESYTCLRSSGNNESVLSRVKSLLSEAKMTQLNMKTQLWPIYEYVFLSLACTLQGEMCRSGIISTAECLARFADLPSIPSDLMSLLDTMARTEVEQKQKLALLPELFRRLAQFAQQSYAVKDTSRLLQWHGITAEEDEGMSECVYTESKMECYFGGPVLFNLMLQLMLNKTSQEKEKKVSSAVALGTYAKKMDQLQLLNEILWRNSISLTSKRYDLSSSDLITLKFYLRLYMSAIDKMNIEYNVRDLIAIAMKKQGTRAVDIEHKLQIDYFQPLEDLHRACDEINTIDEENAGEEENILHRGRTWMSLGYIQLLLFGNLDLIDPVHKVELKLKYLEQDIVDCKRTMYVATLQNRILGMSAEDEYAHPKLAATRNCELRLLKTRDDLNYLKAFRPSSVNFASLSEESANFRNEVASYKLVEKHASSLCAIARKIRQNCDSADLIAAEITSREAESWSLSVQQFAEQIEAKYLSAYPDVIIPLMTALAQLRHGVCILINEIRRLTSLRKSTVANLEFLIHNLLRFPTIGQQQDSLLTLSGLCASTSARELISENLRSADTFVRMREQFRIFKSGLHEMHNHVILNRGLTKSLWWNINELLQQIVLIWKQQQQEEERRAAERDSLYKNKIKSHAPAEEDDELALIHKMFPKHDAKDFDDIENTMPSLNGNGNVSVEMDTSDETELSLSGLITKDDMKEIQQIHSNIVTSFIASKWMCNSPVSMCSTDYIGPLIQRYNTVHGMIKDILPSLSEGLATRLYNSFNLLVTLELQANQDKSVNQQTLWENAGRQTTKAYNFYNDCNIEEVKQCLPVCQSILSRVDELLKEWPENPILRSIRCIIERIYTFPTISPVSRFLTGLELLLEKMHQWEEFAHSGVRMVDHISALTQQIISWRKLELSCWKACLDTVYEDLRSDTSKWWFFLYALIESYVTKSACNDTEIARANDEQPITRQELVESLEHFMTESSLVEFEARLNLLLTFHCHVYYLDDNDDKNEISAVLWNMYSYYKQFVDDVKTQIAALKAPIEKKLKDIIKIVRWTGTNHWAVRKSAEATHRQLHKYVKEFQNALKQSVSTCLIVKFITRTETLLVKAKKLCKEIILGNSYSMTLGNYFKMLTQMGVSYRAGGLMLKNNADKVTDFTVPSLDLSTIDRYFNLRNIDQHMLKHWQGCEKYYYKSLVRLNALNAMLSTNHTDLGLQNIERCRGYSAHLMLMAHRQKRTIAQSFDRFSSLRIQLANLSESCEQDLTTSKQREGQNCAENLKTLLITIEAGFEQLLLFLQCCPADSSTDPGRAMLTLHANALPITAASQNDEAWKNANALVKDGLNSIKAVAKHIEHPIWENIAFFDMKMECSLRDFERLRESAEVDNEERSKATNNAIEQYELALEQFINTILLVIQKKYKDRINMNDDATHTNENSKEKNNEDDVEKEMQENVLKEKLVDSLEKDITELKLSTISDSFFNLLLSIRELDLQSANYCTGLLLKCLPLLEQYMLLSQFYLNEQVAAFRVTCKMLYLQLNVFLDLAANGFCVPKHLDLEEGETDESGEKTEKGGMGLADGEGTKDVSDRIESEDQLEDAKLADQEQEKQEDKTCKEEEKGIDMSEDFDSKLQDLEKGNKDEEEQSDDDDEEDDLDKEMGETGEGAEQLDKEIWGDDKEESDDDNQPENEDEKEGKGEQTGEKELTAKDDTDRKRQHDDDDTDENQQEDSKKEINELNEPEVNEDQVDPYYGNFQPQPEPEPFDLPEDLNLDENEEENNDGPQEENPFDIDEMKDSKPPPQEKDAKLDEETDDDKENDSGKEDVQQESGHTGSSKQEIISGPQRNITQPMKKNKPSRSNEDRTLLDRYEPLPKKLKTVYTQEEVSRSEKEDDLGSHSNEAEMAQHIHKDSQKFDDYTLDAATEDQLKQQASNEDKENEKEEKEDDCMDVEMHEDEQTDTTNDKVTEQKPEKVSEANERQKDTSAEKRIGNDVEMETPIEFEGEETKMPWVQRGNECIFNTMECNLEQDDLTSNYVESKRSELEKILSEWTQIPSTEEAAAAWNDLCSITDAAARDLSEKLRLILEPTQASRLKGDYKTGKRINMRKIIPYIASQFRKDKIWLRRTKPSKRDYQIIIAVDDSSSVSNNKSKEMIFESLALISKAMTYLEVGQLGVFNFGSTIKLLHPLGETFTEQTGNRIMQEMTYDQKETLYSEAVNFAMGMFENQRGSSDNAKLMIILSDGMGVNSEGKGIIQSVVKRARMQDIFLIFIIAENPNGKFSVLDYYTTRLEESGLVMEPYMDSFPFPFYVILRDTNALPSVLSDALRQWFEIVGKIDS</sequence>
<dbReference type="SUPFAM" id="SSF52540">
    <property type="entry name" value="P-loop containing nucleoside triphosphate hydrolases"/>
    <property type="match status" value="1"/>
</dbReference>
<gene>
    <name evidence="5" type="ORF">X777_09379</name>
</gene>
<dbReference type="PROSITE" id="PS50234">
    <property type="entry name" value="VWFA"/>
    <property type="match status" value="1"/>
</dbReference>
<evidence type="ECO:0000256" key="2">
    <source>
        <dbReference type="ARBA" id="ARBA00022840"/>
    </source>
</evidence>
<dbReference type="GO" id="GO:0005524">
    <property type="term" value="F:ATP binding"/>
    <property type="evidence" value="ECO:0007669"/>
    <property type="project" value="UniProtKB-KW"/>
</dbReference>
<evidence type="ECO:0000259" key="4">
    <source>
        <dbReference type="PROSITE" id="PS50234"/>
    </source>
</evidence>
<evidence type="ECO:0000256" key="3">
    <source>
        <dbReference type="SAM" id="MobiDB-lite"/>
    </source>
</evidence>
<dbReference type="InterPro" id="IPR002035">
    <property type="entry name" value="VWF_A"/>
</dbReference>
<feature type="compositionally biased region" description="Basic and acidic residues" evidence="3">
    <location>
        <begin position="2779"/>
        <end position="2808"/>
    </location>
</feature>
<feature type="compositionally biased region" description="Polar residues" evidence="3">
    <location>
        <begin position="2645"/>
        <end position="2669"/>
    </location>
</feature>
<dbReference type="Gene3D" id="3.40.50.300">
    <property type="entry name" value="P-loop containing nucleotide triphosphate hydrolases"/>
    <property type="match status" value="1"/>
</dbReference>
<feature type="compositionally biased region" description="Acidic residues" evidence="3">
    <location>
        <begin position="2555"/>
        <end position="2566"/>
    </location>
</feature>
<evidence type="ECO:0000313" key="6">
    <source>
        <dbReference type="Proteomes" id="UP000053097"/>
    </source>
</evidence>
<dbReference type="GO" id="GO:0005634">
    <property type="term" value="C:nucleus"/>
    <property type="evidence" value="ECO:0007669"/>
    <property type="project" value="TreeGrafter"/>
</dbReference>
<feature type="compositionally biased region" description="Basic and acidic residues" evidence="3">
    <location>
        <begin position="2676"/>
        <end position="2691"/>
    </location>
</feature>
<feature type="compositionally biased region" description="Acidic residues" evidence="3">
    <location>
        <begin position="2760"/>
        <end position="2776"/>
    </location>
</feature>
<feature type="compositionally biased region" description="Basic and acidic residues" evidence="3">
    <location>
        <begin position="2610"/>
        <end position="2627"/>
    </location>
</feature>
<dbReference type="InterPro" id="IPR011704">
    <property type="entry name" value="ATPase_dyneun-rel_AAA"/>
</dbReference>
<feature type="region of interest" description="Disordered" evidence="3">
    <location>
        <begin position="2380"/>
        <end position="2808"/>
    </location>
</feature>
<keyword evidence="2" id="KW-0067">ATP-binding</keyword>
<feature type="compositionally biased region" description="Acidic residues" evidence="3">
    <location>
        <begin position="2580"/>
        <end position="2609"/>
    </location>
</feature>
<feature type="compositionally biased region" description="Basic and acidic residues" evidence="3">
    <location>
        <begin position="2512"/>
        <end position="2537"/>
    </location>
</feature>
<dbReference type="PANTHER" id="PTHR48103">
    <property type="entry name" value="MIDASIN-RELATED"/>
    <property type="match status" value="1"/>
</dbReference>
<feature type="domain" description="VWFA" evidence="4">
    <location>
        <begin position="2952"/>
        <end position="3144"/>
    </location>
</feature>
<feature type="compositionally biased region" description="Basic and acidic residues" evidence="3">
    <location>
        <begin position="2401"/>
        <end position="2459"/>
    </location>
</feature>
<keyword evidence="6" id="KW-1185">Reference proteome</keyword>
<dbReference type="GO" id="GO:0000027">
    <property type="term" value="P:ribosomal large subunit assembly"/>
    <property type="evidence" value="ECO:0007669"/>
    <property type="project" value="TreeGrafter"/>
</dbReference>
<evidence type="ECO:0000256" key="1">
    <source>
        <dbReference type="ARBA" id="ARBA00022741"/>
    </source>
</evidence>
<dbReference type="PANTHER" id="PTHR48103:SF2">
    <property type="entry name" value="MIDASIN"/>
    <property type="match status" value="1"/>
</dbReference>
<keyword evidence="1" id="KW-0547">Nucleotide-binding</keyword>
<dbReference type="SMART" id="SM00327">
    <property type="entry name" value="VWA"/>
    <property type="match status" value="1"/>
</dbReference>
<dbReference type="EMBL" id="KK107046">
    <property type="protein sequence ID" value="EZA61758.1"/>
    <property type="molecule type" value="Genomic_DNA"/>
</dbReference>
<dbReference type="InterPro" id="IPR027417">
    <property type="entry name" value="P-loop_NTPase"/>
</dbReference>
<dbReference type="Pfam" id="PF00092">
    <property type="entry name" value="VWA"/>
    <property type="match status" value="1"/>
</dbReference>
<organism evidence="5 6">
    <name type="scientific">Ooceraea biroi</name>
    <name type="common">Clonal raider ant</name>
    <name type="synonym">Cerapachys biroi</name>
    <dbReference type="NCBI Taxonomy" id="2015173"/>
    <lineage>
        <taxon>Eukaryota</taxon>
        <taxon>Metazoa</taxon>
        <taxon>Ecdysozoa</taxon>
        <taxon>Arthropoda</taxon>
        <taxon>Hexapoda</taxon>
        <taxon>Insecta</taxon>
        <taxon>Pterygota</taxon>
        <taxon>Neoptera</taxon>
        <taxon>Endopterygota</taxon>
        <taxon>Hymenoptera</taxon>
        <taxon>Apocrita</taxon>
        <taxon>Aculeata</taxon>
        <taxon>Formicoidea</taxon>
        <taxon>Formicidae</taxon>
        <taxon>Dorylinae</taxon>
        <taxon>Ooceraea</taxon>
    </lineage>
</organism>
<feature type="region of interest" description="Disordered" evidence="3">
    <location>
        <begin position="2249"/>
        <end position="2270"/>
    </location>
</feature>
<name>A0A026X100_OOCBI</name>
<dbReference type="SUPFAM" id="SSF53300">
    <property type="entry name" value="vWA-like"/>
    <property type="match status" value="1"/>
</dbReference>
<dbReference type="InterPro" id="IPR036465">
    <property type="entry name" value="vWFA_dom_sf"/>
</dbReference>
<feature type="compositionally biased region" description="Acidic residues" evidence="3">
    <location>
        <begin position="2496"/>
        <end position="2511"/>
    </location>
</feature>